<dbReference type="InterPro" id="IPR002347">
    <property type="entry name" value="SDR_fam"/>
</dbReference>
<keyword evidence="24" id="KW-1185">Reference proteome</keyword>
<evidence type="ECO:0000256" key="14">
    <source>
        <dbReference type="ARBA" id="ARBA00048170"/>
    </source>
</evidence>
<sequence length="298" mass="31907">MLTDKVVLITGGAQGLGLAFSEILLEQDAKVSFCDINDEGGKETLQNLQNKYGESKVMFQKCNVTSQDEMAAFFKSTKEKFGRLDVVINNAGIGGETTSWERTVDVNLKGMISGTFLGLEYLKTDKGGNGGVIINVSSAAAGKFRQRREGGVIVNVSSAQKTDKGGNGGVIINVSSAAGLRANPLSPVYCASKSGVVAFSQSLACNEDVINGGVRINTICPAFADTALVRDLYKDNSVNGNRVTEFINKIGIMTTQEVAEGLLELVTDERKNGAILKMSKLYGKEYVTMEYKTVNNIL</sequence>
<dbReference type="PROSITE" id="PS00061">
    <property type="entry name" value="ADH_SHORT"/>
    <property type="match status" value="1"/>
</dbReference>
<comment type="similarity">
    <text evidence="1 22">Belongs to the short-chain dehydrogenases/reductases (SDR) family.</text>
</comment>
<evidence type="ECO:0000313" key="24">
    <source>
        <dbReference type="Proteomes" id="UP000683360"/>
    </source>
</evidence>
<evidence type="ECO:0000256" key="6">
    <source>
        <dbReference type="ARBA" id="ARBA00041812"/>
    </source>
</evidence>
<evidence type="ECO:0000256" key="2">
    <source>
        <dbReference type="ARBA" id="ARBA00023002"/>
    </source>
</evidence>
<dbReference type="Proteomes" id="UP000683360">
    <property type="component" value="Unassembled WGS sequence"/>
</dbReference>
<dbReference type="AlphaFoldDB" id="A0A8S3UYM1"/>
<dbReference type="Pfam" id="PF00106">
    <property type="entry name" value="adh_short"/>
    <property type="match status" value="2"/>
</dbReference>
<reference evidence="23" key="1">
    <citation type="submission" date="2021-03" db="EMBL/GenBank/DDBJ databases">
        <authorList>
            <person name="Bekaert M."/>
        </authorList>
    </citation>
    <scope>NUCLEOTIDE SEQUENCE</scope>
</reference>
<dbReference type="PRINTS" id="PR00081">
    <property type="entry name" value="GDHRDH"/>
</dbReference>
<evidence type="ECO:0000256" key="4">
    <source>
        <dbReference type="ARBA" id="ARBA00039060"/>
    </source>
</evidence>
<evidence type="ECO:0000256" key="5">
    <source>
        <dbReference type="ARBA" id="ARBA00040276"/>
    </source>
</evidence>
<evidence type="ECO:0000256" key="16">
    <source>
        <dbReference type="ARBA" id="ARBA00048535"/>
    </source>
</evidence>
<comment type="catalytic activity">
    <reaction evidence="11">
        <text>14-hydroxy-(4Z,7Z,10Z,12E,16Z,19Z)-docosahexaenoate + NAD(+) = 14-oxo-(4Z,7Z,10Z,12E,16Z,19Z)-docosahexaenoate + NADH + H(+)</text>
        <dbReference type="Rhea" id="RHEA:48952"/>
        <dbReference type="ChEBI" id="CHEBI:15378"/>
        <dbReference type="ChEBI" id="CHEBI:57540"/>
        <dbReference type="ChEBI" id="CHEBI:57945"/>
        <dbReference type="ChEBI" id="CHEBI:90866"/>
        <dbReference type="ChEBI" id="CHEBI:90867"/>
    </reaction>
    <physiologicalReaction direction="left-to-right" evidence="11">
        <dbReference type="Rhea" id="RHEA:48953"/>
    </physiologicalReaction>
</comment>
<evidence type="ECO:0000256" key="9">
    <source>
        <dbReference type="ARBA" id="ARBA00047325"/>
    </source>
</evidence>
<protein>
    <recommendedName>
        <fullName evidence="5">15-hydroxyprostaglandin dehydrogenase [NAD(+)]</fullName>
        <ecNumber evidence="3">1.1.1.141</ecNumber>
        <ecNumber evidence="4">1.1.1.232</ecNumber>
    </recommendedName>
    <alternativeName>
        <fullName evidence="7">Eicosanoid/docosanoid dehydrogenase [NAD(+)]</fullName>
    </alternativeName>
    <alternativeName>
        <fullName evidence="6">Prostaglandin dehydrogenase 1</fullName>
    </alternativeName>
</protein>
<comment type="catalytic activity">
    <reaction evidence="21">
        <text>resolvin E1 + NAD(+) = 18-oxo-resolvin E1 + NADH + H(+)</text>
        <dbReference type="Rhea" id="RHEA:49244"/>
        <dbReference type="ChEBI" id="CHEBI:15378"/>
        <dbReference type="ChEBI" id="CHEBI:57540"/>
        <dbReference type="ChEBI" id="CHEBI:57945"/>
        <dbReference type="ChEBI" id="CHEBI:91000"/>
        <dbReference type="ChEBI" id="CHEBI:91001"/>
    </reaction>
    <physiologicalReaction direction="left-to-right" evidence="21">
        <dbReference type="Rhea" id="RHEA:49245"/>
    </physiologicalReaction>
</comment>
<proteinExistence type="inferred from homology"/>
<dbReference type="InterPro" id="IPR036291">
    <property type="entry name" value="NAD(P)-bd_dom_sf"/>
</dbReference>
<comment type="catalytic activity">
    <reaction evidence="18">
        <text>prostaglandin E2 + NAD(+) = 15-oxoprostaglandin E2 + NADH + H(+)</text>
        <dbReference type="Rhea" id="RHEA:11876"/>
        <dbReference type="ChEBI" id="CHEBI:15378"/>
        <dbReference type="ChEBI" id="CHEBI:57400"/>
        <dbReference type="ChEBI" id="CHEBI:57540"/>
        <dbReference type="ChEBI" id="CHEBI:57945"/>
        <dbReference type="ChEBI" id="CHEBI:606564"/>
        <dbReference type="EC" id="1.1.1.141"/>
    </reaction>
    <physiologicalReaction direction="left-to-right" evidence="18">
        <dbReference type="Rhea" id="RHEA:11877"/>
    </physiologicalReaction>
</comment>
<comment type="catalytic activity">
    <reaction evidence="20">
        <text>(15S)-hydroxy-(5Z,8Z,11Z,13E)-eicosatetraenoate + NAD(+) = 15-oxo-(5Z,8Z,11Z,13E)-eicosatetraenoate + NADH + H(+)</text>
        <dbReference type="Rhea" id="RHEA:23260"/>
        <dbReference type="ChEBI" id="CHEBI:15378"/>
        <dbReference type="ChEBI" id="CHEBI:57409"/>
        <dbReference type="ChEBI" id="CHEBI:57410"/>
        <dbReference type="ChEBI" id="CHEBI:57540"/>
        <dbReference type="ChEBI" id="CHEBI:57945"/>
        <dbReference type="EC" id="1.1.1.232"/>
    </reaction>
    <physiologicalReaction direction="left-to-right" evidence="20">
        <dbReference type="Rhea" id="RHEA:23261"/>
    </physiologicalReaction>
</comment>
<evidence type="ECO:0000256" key="19">
    <source>
        <dbReference type="ARBA" id="ARBA00048921"/>
    </source>
</evidence>
<dbReference type="EC" id="1.1.1.141" evidence="3"/>
<dbReference type="EC" id="1.1.1.232" evidence="4"/>
<evidence type="ECO:0000256" key="11">
    <source>
        <dbReference type="ARBA" id="ARBA00048008"/>
    </source>
</evidence>
<comment type="catalytic activity">
    <reaction evidence="13">
        <text>(11R)-hydroxy-(5Z,8Z,12E,14Z)-eicosatetraenoate + NAD(+) = 11-oxo-(5Z,8Z,12E,14Z)-eicosatetraenoate + NADH + H(+)</text>
        <dbReference type="Rhea" id="RHEA:48640"/>
        <dbReference type="ChEBI" id="CHEBI:15378"/>
        <dbReference type="ChEBI" id="CHEBI:57540"/>
        <dbReference type="ChEBI" id="CHEBI:57945"/>
        <dbReference type="ChEBI" id="CHEBI:78836"/>
        <dbReference type="ChEBI" id="CHEBI:90697"/>
    </reaction>
    <physiologicalReaction direction="left-to-right" evidence="13">
        <dbReference type="Rhea" id="RHEA:48641"/>
    </physiologicalReaction>
</comment>
<evidence type="ECO:0000256" key="3">
    <source>
        <dbReference type="ARBA" id="ARBA00038968"/>
    </source>
</evidence>
<evidence type="ECO:0000256" key="15">
    <source>
        <dbReference type="ARBA" id="ARBA00048393"/>
    </source>
</evidence>
<evidence type="ECO:0000256" key="18">
    <source>
        <dbReference type="ARBA" id="ARBA00048739"/>
    </source>
</evidence>
<dbReference type="GO" id="GO:0047034">
    <property type="term" value="F:15-hydroxyicosatetraenoate dehydrogenase activity"/>
    <property type="evidence" value="ECO:0007669"/>
    <property type="project" value="UniProtKB-EC"/>
</dbReference>
<comment type="catalytic activity">
    <reaction evidence="14">
        <text>resolvin D1 + NAD(+) = 17-oxoresolvin D1 + NADH + H(+)</text>
        <dbReference type="Rhea" id="RHEA:50128"/>
        <dbReference type="ChEBI" id="CHEBI:15378"/>
        <dbReference type="ChEBI" id="CHEBI:57540"/>
        <dbReference type="ChEBI" id="CHEBI:57945"/>
        <dbReference type="ChEBI" id="CHEBI:132079"/>
        <dbReference type="ChEBI" id="CHEBI:132081"/>
    </reaction>
    <physiologicalReaction direction="left-to-right" evidence="14">
        <dbReference type="Rhea" id="RHEA:50129"/>
    </physiologicalReaction>
</comment>
<dbReference type="GO" id="GO:0016404">
    <property type="term" value="F:15-hydroxyprostaglandin dehydrogenase (NAD+) activity"/>
    <property type="evidence" value="ECO:0007669"/>
    <property type="project" value="UniProtKB-EC"/>
</dbReference>
<comment type="catalytic activity">
    <reaction evidence="17">
        <text>prostaglandin A1 + NAD(+) = 15-oxo-prostaglandin A1 + NADH + H(+)</text>
        <dbReference type="Rhea" id="RHEA:41263"/>
        <dbReference type="ChEBI" id="CHEBI:15378"/>
        <dbReference type="ChEBI" id="CHEBI:57398"/>
        <dbReference type="ChEBI" id="CHEBI:57540"/>
        <dbReference type="ChEBI" id="CHEBI:57945"/>
        <dbReference type="ChEBI" id="CHEBI:85072"/>
    </reaction>
    <physiologicalReaction direction="left-to-right" evidence="17">
        <dbReference type="Rhea" id="RHEA:41264"/>
    </physiologicalReaction>
</comment>
<evidence type="ECO:0000256" key="22">
    <source>
        <dbReference type="RuleBase" id="RU000363"/>
    </source>
</evidence>
<dbReference type="SUPFAM" id="SSF51735">
    <property type="entry name" value="NAD(P)-binding Rossmann-fold domains"/>
    <property type="match status" value="1"/>
</dbReference>
<evidence type="ECO:0000313" key="23">
    <source>
        <dbReference type="EMBL" id="CAG2250640.1"/>
    </source>
</evidence>
<comment type="catalytic activity">
    <reaction evidence="19">
        <text>resolvin D2 + NAD(+) = 16-oxoresolvin D2 + NADH + H(+)</text>
        <dbReference type="Rhea" id="RHEA:53588"/>
        <dbReference type="ChEBI" id="CHEBI:15378"/>
        <dbReference type="ChEBI" id="CHEBI:57540"/>
        <dbReference type="ChEBI" id="CHEBI:57945"/>
        <dbReference type="ChEBI" id="CHEBI:133367"/>
        <dbReference type="ChEBI" id="CHEBI:137498"/>
    </reaction>
    <physiologicalReaction direction="left-to-right" evidence="19">
        <dbReference type="Rhea" id="RHEA:53589"/>
    </physiologicalReaction>
</comment>
<dbReference type="Gene3D" id="3.40.50.720">
    <property type="entry name" value="NAD(P)-binding Rossmann-like Domain"/>
    <property type="match status" value="2"/>
</dbReference>
<comment type="catalytic activity">
    <reaction evidence="9">
        <text>prostaglandin E1 + NAD(+) = 15-oxoprostaglandin E1 + NADH + H(+)</text>
        <dbReference type="Rhea" id="RHEA:16477"/>
        <dbReference type="ChEBI" id="CHEBI:15378"/>
        <dbReference type="ChEBI" id="CHEBI:57397"/>
        <dbReference type="ChEBI" id="CHEBI:57401"/>
        <dbReference type="ChEBI" id="CHEBI:57540"/>
        <dbReference type="ChEBI" id="CHEBI:57945"/>
    </reaction>
    <physiologicalReaction direction="left-to-right" evidence="9">
        <dbReference type="Rhea" id="RHEA:16478"/>
    </physiologicalReaction>
</comment>
<organism evidence="23 24">
    <name type="scientific">Mytilus edulis</name>
    <name type="common">Blue mussel</name>
    <dbReference type="NCBI Taxonomy" id="6550"/>
    <lineage>
        <taxon>Eukaryota</taxon>
        <taxon>Metazoa</taxon>
        <taxon>Spiralia</taxon>
        <taxon>Lophotrochozoa</taxon>
        <taxon>Mollusca</taxon>
        <taxon>Bivalvia</taxon>
        <taxon>Autobranchia</taxon>
        <taxon>Pteriomorphia</taxon>
        <taxon>Mytilida</taxon>
        <taxon>Mytiloidea</taxon>
        <taxon>Mytilidae</taxon>
        <taxon>Mytilinae</taxon>
        <taxon>Mytilus</taxon>
    </lineage>
</organism>
<comment type="function">
    <text evidence="8">Catalyzes the NAD-dependent dehydrogenation (oxidation) of a broad array of hydroxylated polyunsaturated fatty acids (mainly eicosanoids and docosanoids, including prostaglandins, lipoxins and resolvins), yielding their corresponding keto (oxo) metabolites. Decreases the levels of the pro-proliferative prostaglandins such as prostaglandin E2 (whose activity is increased in cancer because of an increase in the expression of cyclooxygenase 2) and generates oxo-fatty acid products that can profoundly influence cell function by abrogating pro-inflammatory cytokine expression. Converts resolvins E1, D1 and D2 to their oxo products, which represents a mode of resolvin inactivation. Resolvin E1 plays important roles during the resolution phase of acute inflammation, while resolvins D1 and D2 have a unique role in obesity-induced adipose inflammation.</text>
</comment>
<accession>A0A8S3UYM1</accession>
<comment type="catalytic activity">
    <reaction evidence="12">
        <text>15-oxo-(5S,6R)-dihydroxy-(7E,9E,11Z)-eicosatrienoate + NADH + H(+) = (5S,6R,15S)-trihydroxy-(7E,9E,11Z)-eicosatrienoate + NAD(+)</text>
        <dbReference type="Rhea" id="RHEA:41596"/>
        <dbReference type="ChEBI" id="CHEBI:15378"/>
        <dbReference type="ChEBI" id="CHEBI:57540"/>
        <dbReference type="ChEBI" id="CHEBI:57945"/>
        <dbReference type="ChEBI" id="CHEBI:78325"/>
        <dbReference type="ChEBI" id="CHEBI:78329"/>
    </reaction>
    <physiologicalReaction direction="left-to-right" evidence="12">
        <dbReference type="Rhea" id="RHEA:41597"/>
    </physiologicalReaction>
</comment>
<dbReference type="CDD" id="cd05323">
    <property type="entry name" value="ADH_SDR_c_like"/>
    <property type="match status" value="1"/>
</dbReference>
<dbReference type="OrthoDB" id="37659at2759"/>
<comment type="catalytic activity">
    <reaction evidence="16">
        <text>lipoxin A4 + NAD(+) = 15-oxo-(5S,6R)-dihydroxy-(7E,9E,11Z,13E)-eicosatetraenoate + NADH + H(+)</text>
        <dbReference type="Rhea" id="RHEA:41572"/>
        <dbReference type="ChEBI" id="CHEBI:15378"/>
        <dbReference type="ChEBI" id="CHEBI:57540"/>
        <dbReference type="ChEBI" id="CHEBI:57945"/>
        <dbReference type="ChEBI" id="CHEBI:67026"/>
        <dbReference type="ChEBI" id="CHEBI:78311"/>
    </reaction>
    <physiologicalReaction direction="left-to-right" evidence="16">
        <dbReference type="Rhea" id="RHEA:41573"/>
    </physiologicalReaction>
</comment>
<evidence type="ECO:0000256" key="17">
    <source>
        <dbReference type="ARBA" id="ARBA00048611"/>
    </source>
</evidence>
<evidence type="ECO:0000256" key="8">
    <source>
        <dbReference type="ARBA" id="ARBA00045705"/>
    </source>
</evidence>
<evidence type="ECO:0000256" key="1">
    <source>
        <dbReference type="ARBA" id="ARBA00006484"/>
    </source>
</evidence>
<dbReference type="InterPro" id="IPR020904">
    <property type="entry name" value="Sc_DH/Rdtase_CS"/>
</dbReference>
<evidence type="ECO:0000256" key="20">
    <source>
        <dbReference type="ARBA" id="ARBA00049151"/>
    </source>
</evidence>
<dbReference type="PANTHER" id="PTHR44229">
    <property type="entry name" value="15-HYDROXYPROSTAGLANDIN DEHYDROGENASE [NAD(+)]"/>
    <property type="match status" value="1"/>
</dbReference>
<keyword evidence="2 23" id="KW-0560">Oxidoreductase</keyword>
<gene>
    <name evidence="23" type="ORF">MEDL_62315</name>
</gene>
<dbReference type="PANTHER" id="PTHR44229:SF4">
    <property type="entry name" value="15-HYDROXYPROSTAGLANDIN DEHYDROGENASE [NAD(+)]"/>
    <property type="match status" value="1"/>
</dbReference>
<evidence type="ECO:0000256" key="10">
    <source>
        <dbReference type="ARBA" id="ARBA00047672"/>
    </source>
</evidence>
<comment type="catalytic activity">
    <reaction evidence="15">
        <text>resolvin D2 + NAD(+) = 7-oxoresolvin D2 + NADH + H(+)</text>
        <dbReference type="Rhea" id="RHEA:53584"/>
        <dbReference type="ChEBI" id="CHEBI:15378"/>
        <dbReference type="ChEBI" id="CHEBI:57540"/>
        <dbReference type="ChEBI" id="CHEBI:57945"/>
        <dbReference type="ChEBI" id="CHEBI:133367"/>
        <dbReference type="ChEBI" id="CHEBI:137497"/>
    </reaction>
    <physiologicalReaction direction="left-to-right" evidence="15">
        <dbReference type="Rhea" id="RHEA:53585"/>
    </physiologicalReaction>
</comment>
<comment type="catalytic activity">
    <reaction evidence="10">
        <text>resolvin D1 + NAD(+) = 8-oxoresolvin D1 + NADH + H(+)</text>
        <dbReference type="Rhea" id="RHEA:50124"/>
        <dbReference type="ChEBI" id="CHEBI:15378"/>
        <dbReference type="ChEBI" id="CHEBI:57540"/>
        <dbReference type="ChEBI" id="CHEBI:57945"/>
        <dbReference type="ChEBI" id="CHEBI:132079"/>
        <dbReference type="ChEBI" id="CHEBI:132080"/>
    </reaction>
    <physiologicalReaction direction="left-to-right" evidence="10">
        <dbReference type="Rhea" id="RHEA:50125"/>
    </physiologicalReaction>
</comment>
<evidence type="ECO:0000256" key="13">
    <source>
        <dbReference type="ARBA" id="ARBA00048144"/>
    </source>
</evidence>
<evidence type="ECO:0000256" key="7">
    <source>
        <dbReference type="ARBA" id="ARBA00042026"/>
    </source>
</evidence>
<dbReference type="PRINTS" id="PR00080">
    <property type="entry name" value="SDRFAMILY"/>
</dbReference>
<dbReference type="EMBL" id="CAJPWZ010003058">
    <property type="protein sequence ID" value="CAG2250640.1"/>
    <property type="molecule type" value="Genomic_DNA"/>
</dbReference>
<evidence type="ECO:0000256" key="21">
    <source>
        <dbReference type="ARBA" id="ARBA00049188"/>
    </source>
</evidence>
<comment type="caution">
    <text evidence="23">The sequence shown here is derived from an EMBL/GenBank/DDBJ whole genome shotgun (WGS) entry which is preliminary data.</text>
</comment>
<name>A0A8S3UYM1_MYTED</name>
<evidence type="ECO:0000256" key="12">
    <source>
        <dbReference type="ARBA" id="ARBA00048140"/>
    </source>
</evidence>
<dbReference type="GO" id="GO:0005737">
    <property type="term" value="C:cytoplasm"/>
    <property type="evidence" value="ECO:0007669"/>
    <property type="project" value="TreeGrafter"/>
</dbReference>